<feature type="active site" evidence="7 8">
    <location>
        <position position="135"/>
    </location>
</feature>
<dbReference type="Pfam" id="PF00574">
    <property type="entry name" value="CLP_protease"/>
    <property type="match status" value="1"/>
</dbReference>
<evidence type="ECO:0000256" key="4">
    <source>
        <dbReference type="ARBA" id="ARBA00022801"/>
    </source>
</evidence>
<keyword evidence="11" id="KW-1185">Reference proteome</keyword>
<organism evidence="10 11">
    <name type="scientific">Paenibacillus rhizoplanae</name>
    <dbReference type="NCBI Taxonomy" id="1917181"/>
    <lineage>
        <taxon>Bacteria</taxon>
        <taxon>Bacillati</taxon>
        <taxon>Bacillota</taxon>
        <taxon>Bacilli</taxon>
        <taxon>Bacillales</taxon>
        <taxon>Paenibacillaceae</taxon>
        <taxon>Paenibacillus</taxon>
    </lineage>
</organism>
<dbReference type="PRINTS" id="PR00127">
    <property type="entry name" value="CLPPROTEASEP"/>
</dbReference>
<dbReference type="EMBL" id="JBHUKY010000008">
    <property type="protein sequence ID" value="MFD2408674.1"/>
    <property type="molecule type" value="Genomic_DNA"/>
</dbReference>
<comment type="subunit">
    <text evidence="7">Fourteen ClpP subunits assemble into 2 heptameric rings which stack back to back to give a disk-like structure with a central cavity, resembling the structure of eukaryotic proteasomes.</text>
</comment>
<dbReference type="GO" id="GO:0008233">
    <property type="term" value="F:peptidase activity"/>
    <property type="evidence" value="ECO:0007669"/>
    <property type="project" value="UniProtKB-KW"/>
</dbReference>
<dbReference type="InterPro" id="IPR023562">
    <property type="entry name" value="ClpP/TepA"/>
</dbReference>
<dbReference type="CDD" id="cd07017">
    <property type="entry name" value="S14_ClpP_2"/>
    <property type="match status" value="1"/>
</dbReference>
<dbReference type="EC" id="3.4.21.92" evidence="7"/>
<evidence type="ECO:0000256" key="2">
    <source>
        <dbReference type="ARBA" id="ARBA00022490"/>
    </source>
</evidence>
<sequence>MHTKTDQRRHTRMSVIPYVIEQTARGERSYDIYSRLLKDRIVFVGAAIDDGLANSIIAQLLFLAADEPEKDIQMFINSPGGSTTAGFGIYDTMQVIKPQVNTICTGFAASFASLLLLAGATGKRSALPNSEIMIHQPHGGAQGQASDIAISARRILQIREKIVGITAQRTGQPPEKVEKDMDRDYFMSAEEALEYGIIDTIITHL</sequence>
<comment type="catalytic activity">
    <reaction evidence="6 7 8">
        <text>Hydrolysis of proteins to small peptides in the presence of ATP and magnesium. alpha-casein is the usual test substrate. In the absence of ATP, only oligopeptides shorter than five residues are hydrolyzed (such as succinyl-Leu-Tyr-|-NHMec, and Leu-Tyr-Leu-|-Tyr-Trp, in which cleavage of the -Tyr-|-Leu- and -Tyr-|-Trp bonds also occurs).</text>
        <dbReference type="EC" id="3.4.21.92"/>
    </reaction>
</comment>
<evidence type="ECO:0000256" key="6">
    <source>
        <dbReference type="ARBA" id="ARBA00034021"/>
    </source>
</evidence>
<comment type="similarity">
    <text evidence="1 7 9">Belongs to the peptidase S14 family.</text>
</comment>
<dbReference type="PANTHER" id="PTHR10381:SF70">
    <property type="entry name" value="ATP-DEPENDENT CLP PROTEASE PROTEOLYTIC SUBUNIT"/>
    <property type="match status" value="1"/>
</dbReference>
<evidence type="ECO:0000313" key="10">
    <source>
        <dbReference type="EMBL" id="MFD2408674.1"/>
    </source>
</evidence>
<keyword evidence="2 7" id="KW-0963">Cytoplasm</keyword>
<dbReference type="NCBIfam" id="NF001368">
    <property type="entry name" value="PRK00277.1"/>
    <property type="match status" value="1"/>
</dbReference>
<dbReference type="PANTHER" id="PTHR10381">
    <property type="entry name" value="ATP-DEPENDENT CLP PROTEASE PROTEOLYTIC SUBUNIT"/>
    <property type="match status" value="1"/>
</dbReference>
<dbReference type="RefSeq" id="WP_379312588.1">
    <property type="nucleotide sequence ID" value="NZ_JBHUKY010000008.1"/>
</dbReference>
<keyword evidence="4 7" id="KW-0378">Hydrolase</keyword>
<gene>
    <name evidence="7" type="primary">clpP</name>
    <name evidence="10" type="ORF">ACFSX3_02265</name>
</gene>
<dbReference type="HAMAP" id="MF_00444">
    <property type="entry name" value="ClpP"/>
    <property type="match status" value="1"/>
</dbReference>
<dbReference type="SUPFAM" id="SSF52096">
    <property type="entry name" value="ClpP/crotonase"/>
    <property type="match status" value="1"/>
</dbReference>
<dbReference type="GO" id="GO:0006508">
    <property type="term" value="P:proteolysis"/>
    <property type="evidence" value="ECO:0007669"/>
    <property type="project" value="UniProtKB-KW"/>
</dbReference>
<keyword evidence="5 7" id="KW-0720">Serine protease</keyword>
<evidence type="ECO:0000256" key="7">
    <source>
        <dbReference type="HAMAP-Rule" id="MF_00444"/>
    </source>
</evidence>
<dbReference type="PROSITE" id="PS00382">
    <property type="entry name" value="CLP_PROTEASE_HIS"/>
    <property type="match status" value="1"/>
</dbReference>
<evidence type="ECO:0000313" key="11">
    <source>
        <dbReference type="Proteomes" id="UP001597448"/>
    </source>
</evidence>
<dbReference type="Gene3D" id="3.90.226.10">
    <property type="entry name" value="2-enoyl-CoA Hydratase, Chain A, domain 1"/>
    <property type="match status" value="1"/>
</dbReference>
<evidence type="ECO:0000256" key="9">
    <source>
        <dbReference type="RuleBase" id="RU003567"/>
    </source>
</evidence>
<name>A0ABW5F285_9BACL</name>
<proteinExistence type="inferred from homology"/>
<accession>A0ABW5F285</accession>
<dbReference type="InterPro" id="IPR001907">
    <property type="entry name" value="ClpP"/>
</dbReference>
<evidence type="ECO:0000256" key="8">
    <source>
        <dbReference type="PROSITE-ProRule" id="PRU10086"/>
    </source>
</evidence>
<dbReference type="Proteomes" id="UP001597448">
    <property type="component" value="Unassembled WGS sequence"/>
</dbReference>
<dbReference type="InterPro" id="IPR033135">
    <property type="entry name" value="ClpP_His_AS"/>
</dbReference>
<dbReference type="NCBIfam" id="NF009205">
    <property type="entry name" value="PRK12553.1"/>
    <property type="match status" value="1"/>
</dbReference>
<comment type="function">
    <text evidence="7">Cleaves peptides in various proteins in a process that requires ATP hydrolysis. Has a chymotrypsin-like activity. Plays a major role in the degradation of misfolded proteins.</text>
</comment>
<comment type="caution">
    <text evidence="10">The sequence shown here is derived from an EMBL/GenBank/DDBJ whole genome shotgun (WGS) entry which is preliminary data.</text>
</comment>
<dbReference type="InterPro" id="IPR029045">
    <property type="entry name" value="ClpP/crotonase-like_dom_sf"/>
</dbReference>
<evidence type="ECO:0000256" key="3">
    <source>
        <dbReference type="ARBA" id="ARBA00022670"/>
    </source>
</evidence>
<evidence type="ECO:0000256" key="1">
    <source>
        <dbReference type="ARBA" id="ARBA00007039"/>
    </source>
</evidence>
<keyword evidence="3 7" id="KW-0645">Protease</keyword>
<evidence type="ECO:0000256" key="5">
    <source>
        <dbReference type="ARBA" id="ARBA00022825"/>
    </source>
</evidence>
<comment type="subcellular location">
    <subcellularLocation>
        <location evidence="7">Cytoplasm</location>
    </subcellularLocation>
</comment>
<reference evidence="11" key="1">
    <citation type="journal article" date="2019" name="Int. J. Syst. Evol. Microbiol.">
        <title>The Global Catalogue of Microorganisms (GCM) 10K type strain sequencing project: providing services to taxonomists for standard genome sequencing and annotation.</title>
        <authorList>
            <consortium name="The Broad Institute Genomics Platform"/>
            <consortium name="The Broad Institute Genome Sequencing Center for Infectious Disease"/>
            <person name="Wu L."/>
            <person name="Ma J."/>
        </authorList>
    </citation>
    <scope>NUCLEOTIDE SEQUENCE [LARGE SCALE GENOMIC DNA]</scope>
    <source>
        <strain evidence="11">CCM 8725</strain>
    </source>
</reference>
<protein>
    <recommendedName>
        <fullName evidence="7 9">ATP-dependent Clp protease proteolytic subunit</fullName>
        <ecNumber evidence="7">3.4.21.92</ecNumber>
    </recommendedName>
    <alternativeName>
        <fullName evidence="7">Endopeptidase Clp</fullName>
    </alternativeName>
</protein>
<feature type="active site" description="Nucleophile" evidence="7">
    <location>
        <position position="110"/>
    </location>
</feature>